<comment type="catalytic activity">
    <reaction evidence="7">
        <text>nicotinate beta-D-ribonucleotide + CO2 + diphosphate = quinolinate + 5-phospho-alpha-D-ribose 1-diphosphate + 2 H(+)</text>
        <dbReference type="Rhea" id="RHEA:12733"/>
        <dbReference type="ChEBI" id="CHEBI:15378"/>
        <dbReference type="ChEBI" id="CHEBI:16526"/>
        <dbReference type="ChEBI" id="CHEBI:29959"/>
        <dbReference type="ChEBI" id="CHEBI:33019"/>
        <dbReference type="ChEBI" id="CHEBI:57502"/>
        <dbReference type="ChEBI" id="CHEBI:58017"/>
        <dbReference type="EC" id="2.4.2.19"/>
    </reaction>
</comment>
<dbReference type="FunFam" id="3.20.20.70:FF:000030">
    <property type="entry name" value="Nicotinate-nucleotide pyrophosphorylase, carboxylating"/>
    <property type="match status" value="1"/>
</dbReference>
<gene>
    <name evidence="11" type="primary">nadC_2</name>
    <name evidence="11" type="ORF">ACWI_31730</name>
</gene>
<dbReference type="GO" id="GO:0004514">
    <property type="term" value="F:nicotinate-nucleotide diphosphorylase (carboxylating) activity"/>
    <property type="evidence" value="ECO:0007669"/>
    <property type="project" value="UniProtKB-EC"/>
</dbReference>
<dbReference type="PANTHER" id="PTHR32179:SF4">
    <property type="entry name" value="PYROPHOSPHORYLASE MODD-RELATED"/>
    <property type="match status" value="1"/>
</dbReference>
<dbReference type="InterPro" id="IPR006242">
    <property type="entry name" value="ModD"/>
</dbReference>
<comment type="caution">
    <text evidence="11">The sequence shown here is derived from an EMBL/GenBank/DDBJ whole genome shotgun (WGS) entry which is preliminary data.</text>
</comment>
<proteinExistence type="inferred from homology"/>
<dbReference type="Pfam" id="PF02749">
    <property type="entry name" value="QRPTase_N"/>
    <property type="match status" value="1"/>
</dbReference>
<dbReference type="InterPro" id="IPR036068">
    <property type="entry name" value="Nicotinate_pribotase-like_C"/>
</dbReference>
<dbReference type="GO" id="GO:0034213">
    <property type="term" value="P:quinolinate catabolic process"/>
    <property type="evidence" value="ECO:0007669"/>
    <property type="project" value="TreeGrafter"/>
</dbReference>
<dbReference type="CDD" id="cd01573">
    <property type="entry name" value="modD_like"/>
    <property type="match status" value="1"/>
</dbReference>
<evidence type="ECO:0000313" key="11">
    <source>
        <dbReference type="EMBL" id="OFV69316.1"/>
    </source>
</evidence>
<dbReference type="RefSeq" id="WP_070372430.1">
    <property type="nucleotide sequence ID" value="NZ_CP097897.1"/>
</dbReference>
<name>A0A1F2PF50_9FIRM</name>
<feature type="domain" description="Quinolinate phosphoribosyl transferase N-terminal" evidence="10">
    <location>
        <begin position="21"/>
        <end position="104"/>
    </location>
</feature>
<evidence type="ECO:0000256" key="2">
    <source>
        <dbReference type="ARBA" id="ARBA00009400"/>
    </source>
</evidence>
<evidence type="ECO:0000313" key="12">
    <source>
        <dbReference type="Proteomes" id="UP000176244"/>
    </source>
</evidence>
<feature type="domain" description="Quinolinate phosphoribosyl transferase C-terminal" evidence="9">
    <location>
        <begin position="106"/>
        <end position="276"/>
    </location>
</feature>
<dbReference type="Gene3D" id="3.90.1170.20">
    <property type="entry name" value="Quinolinate phosphoribosyl transferase, N-terminal domain"/>
    <property type="match status" value="1"/>
</dbReference>
<dbReference type="SUPFAM" id="SSF54675">
    <property type="entry name" value="Nicotinate/Quinolinate PRTase N-terminal domain-like"/>
    <property type="match status" value="1"/>
</dbReference>
<dbReference type="InterPro" id="IPR013785">
    <property type="entry name" value="Aldolase_TIM"/>
</dbReference>
<dbReference type="InterPro" id="IPR027277">
    <property type="entry name" value="NadC/ModD"/>
</dbReference>
<dbReference type="AlphaFoldDB" id="A0A1F2PF50"/>
<evidence type="ECO:0000256" key="6">
    <source>
        <dbReference type="ARBA" id="ARBA00022679"/>
    </source>
</evidence>
<comment type="similarity">
    <text evidence="2 8">Belongs to the NadC/ModD family.</text>
</comment>
<accession>A0A1F2PF50</accession>
<dbReference type="InterPro" id="IPR037128">
    <property type="entry name" value="Quinolinate_PRibosylTase_N_sf"/>
</dbReference>
<evidence type="ECO:0000256" key="8">
    <source>
        <dbReference type="PIRNR" id="PIRNR006250"/>
    </source>
</evidence>
<dbReference type="PIRSF" id="PIRSF006250">
    <property type="entry name" value="NadC_ModD"/>
    <property type="match status" value="1"/>
</dbReference>
<evidence type="ECO:0000256" key="7">
    <source>
        <dbReference type="ARBA" id="ARBA00047445"/>
    </source>
</evidence>
<evidence type="ECO:0000259" key="9">
    <source>
        <dbReference type="Pfam" id="PF01729"/>
    </source>
</evidence>
<evidence type="ECO:0000256" key="5">
    <source>
        <dbReference type="ARBA" id="ARBA00022676"/>
    </source>
</evidence>
<evidence type="ECO:0000256" key="4">
    <source>
        <dbReference type="ARBA" id="ARBA00019205"/>
    </source>
</evidence>
<dbReference type="STRING" id="52694.ACWI_31730"/>
<dbReference type="OrthoDB" id="9770610at2"/>
<dbReference type="PANTHER" id="PTHR32179">
    <property type="entry name" value="NICOTINATE-NUCLEOTIDE PYROPHOSPHORYLASE [CARBOXYLATING]"/>
    <property type="match status" value="1"/>
</dbReference>
<dbReference type="Proteomes" id="UP000176244">
    <property type="component" value="Unassembled WGS sequence"/>
</dbReference>
<organism evidence="11 12">
    <name type="scientific">Acetobacterium wieringae</name>
    <dbReference type="NCBI Taxonomy" id="52694"/>
    <lineage>
        <taxon>Bacteria</taxon>
        <taxon>Bacillati</taxon>
        <taxon>Bacillota</taxon>
        <taxon>Clostridia</taxon>
        <taxon>Eubacteriales</taxon>
        <taxon>Eubacteriaceae</taxon>
        <taxon>Acetobacterium</taxon>
    </lineage>
</organism>
<dbReference type="SUPFAM" id="SSF51690">
    <property type="entry name" value="Nicotinate/Quinolinate PRTase C-terminal domain-like"/>
    <property type="match status" value="1"/>
</dbReference>
<dbReference type="EC" id="2.4.2.19" evidence="3"/>
<comment type="pathway">
    <text evidence="1">Cofactor biosynthesis; NAD(+) biosynthesis; nicotinate D-ribonucleotide from quinolinate: step 1/1.</text>
</comment>
<evidence type="ECO:0000256" key="1">
    <source>
        <dbReference type="ARBA" id="ARBA00004893"/>
    </source>
</evidence>
<dbReference type="EMBL" id="LKEU01000042">
    <property type="protein sequence ID" value="OFV69316.1"/>
    <property type="molecule type" value="Genomic_DNA"/>
</dbReference>
<keyword evidence="5 8" id="KW-0328">Glycosyltransferase</keyword>
<protein>
    <recommendedName>
        <fullName evidence="4">Putative pyrophosphorylase ModD</fullName>
        <ecNumber evidence="3">2.4.2.19</ecNumber>
    </recommendedName>
</protein>
<keyword evidence="6 8" id="KW-0808">Transferase</keyword>
<dbReference type="InterPro" id="IPR002638">
    <property type="entry name" value="Quinolinate_PRibosylTrfase_C"/>
</dbReference>
<dbReference type="Pfam" id="PF01729">
    <property type="entry name" value="QRPTase_C"/>
    <property type="match status" value="1"/>
</dbReference>
<dbReference type="GO" id="GO:0005737">
    <property type="term" value="C:cytoplasm"/>
    <property type="evidence" value="ECO:0007669"/>
    <property type="project" value="TreeGrafter"/>
</dbReference>
<evidence type="ECO:0000259" key="10">
    <source>
        <dbReference type="Pfam" id="PF02749"/>
    </source>
</evidence>
<dbReference type="NCBIfam" id="TIGR01334">
    <property type="entry name" value="modD"/>
    <property type="match status" value="1"/>
</dbReference>
<dbReference type="InterPro" id="IPR022412">
    <property type="entry name" value="Quinolinate_PRibosylTrfase_N"/>
</dbReference>
<reference evidence="11 12" key="1">
    <citation type="submission" date="2015-09" db="EMBL/GenBank/DDBJ databases">
        <title>Genome sequence of Acetobacterium wieringae DSM 1911.</title>
        <authorList>
            <person name="Poehlein A."/>
            <person name="Bengelsdorf F.R."/>
            <person name="Schiel-Bengelsdorf B."/>
            <person name="Duerre P."/>
            <person name="Daniel R."/>
        </authorList>
    </citation>
    <scope>NUCLEOTIDE SEQUENCE [LARGE SCALE GENOMIC DNA]</scope>
    <source>
        <strain evidence="11 12">DSM 1911</strain>
    </source>
</reference>
<dbReference type="Gene3D" id="3.20.20.70">
    <property type="entry name" value="Aldolase class I"/>
    <property type="match status" value="1"/>
</dbReference>
<dbReference type="GO" id="GO:0009435">
    <property type="term" value="P:NAD+ biosynthetic process"/>
    <property type="evidence" value="ECO:0007669"/>
    <property type="project" value="InterPro"/>
</dbReference>
<sequence>MSFISINEIDQLINEDVPYIDLTSWVLGVREQPGKIAYFTREDAVVCGTEEVSSVFERLHIKTESMVASGQKVSAGDELITGTGRAEDLHKAWKVGQNILDNCSGIATKTRKMVDMAKSVSPNTAILTTRKGFPGTKALAIKSIMSGGAMPHRLGLSETILIFKQHLNFIGGFDGLLKKMPELKAECCEKKIIVEATTLSQAIDLCQAGVDGIQFDKLTVEDLSAAVKQLRSEFPGVVLLAAGGINETNISAYASTQVNGIVTTCLYSAKPIDVGVRINQ</sequence>
<evidence type="ECO:0000256" key="3">
    <source>
        <dbReference type="ARBA" id="ARBA00011944"/>
    </source>
</evidence>